<keyword evidence="11 18" id="KW-0249">Electron transport</keyword>
<feature type="transmembrane region" description="Helical" evidence="18">
    <location>
        <begin position="55"/>
        <end position="75"/>
    </location>
</feature>
<evidence type="ECO:0000256" key="10">
    <source>
        <dbReference type="ARBA" id="ARBA00022967"/>
    </source>
</evidence>
<accession>A0A1W6CGF5</accession>
<dbReference type="AlphaFoldDB" id="A0A1W6CGF5"/>
<evidence type="ECO:0000259" key="19">
    <source>
        <dbReference type="Pfam" id="PF00361"/>
    </source>
</evidence>
<evidence type="ECO:0000256" key="13">
    <source>
        <dbReference type="ARBA" id="ARBA00023027"/>
    </source>
</evidence>
<evidence type="ECO:0000256" key="18">
    <source>
        <dbReference type="RuleBase" id="RU003403"/>
    </source>
</evidence>
<evidence type="ECO:0000256" key="17">
    <source>
        <dbReference type="ARBA" id="ARBA00049551"/>
    </source>
</evidence>
<evidence type="ECO:0000256" key="7">
    <source>
        <dbReference type="ARBA" id="ARBA00022660"/>
    </source>
</evidence>
<geneLocation type="mitochondrion" evidence="20"/>
<evidence type="ECO:0000256" key="15">
    <source>
        <dbReference type="ARBA" id="ARBA00023128"/>
    </source>
</evidence>
<feature type="transmembrane region" description="Helical" evidence="18">
    <location>
        <begin position="81"/>
        <end position="107"/>
    </location>
</feature>
<keyword evidence="10 18" id="KW-1278">Translocase</keyword>
<keyword evidence="12 18" id="KW-1133">Transmembrane helix</keyword>
<organism evidence="20">
    <name type="scientific">Bemisia sp. WTT-2017</name>
    <dbReference type="NCBI Taxonomy" id="1974374"/>
    <lineage>
        <taxon>Eukaryota</taxon>
        <taxon>Metazoa</taxon>
        <taxon>Ecdysozoa</taxon>
        <taxon>Arthropoda</taxon>
        <taxon>Hexapoda</taxon>
        <taxon>Insecta</taxon>
        <taxon>Pterygota</taxon>
        <taxon>Neoptera</taxon>
        <taxon>Paraneoptera</taxon>
        <taxon>Hemiptera</taxon>
        <taxon>Sternorrhyncha</taxon>
        <taxon>Aleyrodoidea</taxon>
        <taxon>Aleyrodidae</taxon>
        <taxon>Aleyrodinae</taxon>
        <taxon>Bemisia</taxon>
    </lineage>
</organism>
<keyword evidence="15 18" id="KW-0496">Mitochondrion</keyword>
<evidence type="ECO:0000256" key="9">
    <source>
        <dbReference type="ARBA" id="ARBA00022792"/>
    </source>
</evidence>
<keyword evidence="16 18" id="KW-0472">Membrane</keyword>
<comment type="function">
    <text evidence="18">Core subunit of the mitochondrial membrane respiratory chain NADH dehydrogenase (Complex I) which catalyzes electron transfer from NADH through the respiratory chain, using ubiquinone as an electron acceptor. Essential for the catalytic activity and assembly of complex I.</text>
</comment>
<feature type="transmembrane region" description="Helical" evidence="18">
    <location>
        <begin position="298"/>
        <end position="318"/>
    </location>
</feature>
<comment type="function">
    <text evidence="1">Core subunit of the mitochondrial membrane respiratory chain NADH dehydrogenase (Complex I) that is believed to belong to the minimal assembly required for catalysis. Complex I functions in the transfer of electrons from NADH to the respiratory chain. The immediate electron acceptor for the enzyme is believed to be ubiquinone.</text>
</comment>
<dbReference type="EC" id="7.1.1.2" evidence="4 18"/>
<dbReference type="EMBL" id="KX714968">
    <property type="protein sequence ID" value="ARJ63896.1"/>
    <property type="molecule type" value="Genomic_DNA"/>
</dbReference>
<evidence type="ECO:0000313" key="20">
    <source>
        <dbReference type="EMBL" id="ARJ63896.1"/>
    </source>
</evidence>
<dbReference type="PANTHER" id="PTHR46552:SF1">
    <property type="entry name" value="NADH-UBIQUINONE OXIDOREDUCTASE CHAIN 2"/>
    <property type="match status" value="1"/>
</dbReference>
<dbReference type="GO" id="GO:0005743">
    <property type="term" value="C:mitochondrial inner membrane"/>
    <property type="evidence" value="ECO:0007669"/>
    <property type="project" value="UniProtKB-SubCell"/>
</dbReference>
<evidence type="ECO:0000256" key="5">
    <source>
        <dbReference type="ARBA" id="ARBA00021008"/>
    </source>
</evidence>
<sequence length="319" mass="37723">MKLLLVFLISSLSIMSWTMNNWLMIWYLMDICLILFMGICGSSGGYSTSESMMKYYLIQVSFSLIMLVFMFFYILNLGFLFSIVLMVGLLVKMGMFPFHFWLVLICGKLEWTSFYVLSTLMKLIPLMLLYYLFSISSFFFVVASSTVFGGLMGLNSGVIQKMIVYSSMVNICWFLYSLSISLILFWFYFTSYICMLGWLMNLLSKHKIFYINQFSFNHISLASKVMMLIYSLSIAGFPPFLGFMIKWMVINYLWYFGLKILISLMILFSLLAVYYYLQMFFFIMVVFSSWMKWYTINLTKFGWLSFMFLMSYLGLFLFY</sequence>
<dbReference type="PANTHER" id="PTHR46552">
    <property type="entry name" value="NADH-UBIQUINONE OXIDOREDUCTASE CHAIN 2"/>
    <property type="match status" value="1"/>
</dbReference>
<feature type="transmembrane region" description="Helical" evidence="18">
    <location>
        <begin position="253"/>
        <end position="277"/>
    </location>
</feature>
<dbReference type="InterPro" id="IPR001750">
    <property type="entry name" value="ND/Mrp_TM"/>
</dbReference>
<name>A0A1W6CGF5_9HEMI</name>
<feature type="domain" description="NADH:quinone oxidoreductase/Mrp antiporter transmembrane" evidence="19">
    <location>
        <begin position="22"/>
        <end position="268"/>
    </location>
</feature>
<gene>
    <name evidence="20" type="primary">ND2</name>
</gene>
<dbReference type="Pfam" id="PF00361">
    <property type="entry name" value="Proton_antipo_M"/>
    <property type="match status" value="1"/>
</dbReference>
<dbReference type="PRINTS" id="PR01436">
    <property type="entry name" value="NADHDHGNASE2"/>
</dbReference>
<keyword evidence="8 18" id="KW-0812">Transmembrane</keyword>
<dbReference type="GO" id="GO:0006120">
    <property type="term" value="P:mitochondrial electron transport, NADH to ubiquinone"/>
    <property type="evidence" value="ECO:0007669"/>
    <property type="project" value="InterPro"/>
</dbReference>
<evidence type="ECO:0000256" key="4">
    <source>
        <dbReference type="ARBA" id="ARBA00012944"/>
    </source>
</evidence>
<evidence type="ECO:0000256" key="2">
    <source>
        <dbReference type="ARBA" id="ARBA00004448"/>
    </source>
</evidence>
<keyword evidence="9 18" id="KW-0999">Mitochondrion inner membrane</keyword>
<comment type="catalytic activity">
    <reaction evidence="17 18">
        <text>a ubiquinone + NADH + 5 H(+)(in) = a ubiquinol + NAD(+) + 4 H(+)(out)</text>
        <dbReference type="Rhea" id="RHEA:29091"/>
        <dbReference type="Rhea" id="RHEA-COMP:9565"/>
        <dbReference type="Rhea" id="RHEA-COMP:9566"/>
        <dbReference type="ChEBI" id="CHEBI:15378"/>
        <dbReference type="ChEBI" id="CHEBI:16389"/>
        <dbReference type="ChEBI" id="CHEBI:17976"/>
        <dbReference type="ChEBI" id="CHEBI:57540"/>
        <dbReference type="ChEBI" id="CHEBI:57945"/>
        <dbReference type="EC" id="7.1.1.2"/>
    </reaction>
</comment>
<reference evidence="20" key="1">
    <citation type="submission" date="2016-07" db="EMBL/GenBank/DDBJ databases">
        <title>Novel molecular approach to define pest species status and tritrophic interations from historical Bemisia specimens.</title>
        <authorList>
            <person name="Tay W.T."/>
            <person name="Elfekih S."/>
            <person name="Polaszek A."/>
            <person name="Court L.N."/>
            <person name="Gordon K.H."/>
            <person name="De Barro P.J."/>
        </authorList>
    </citation>
    <scope>NUCLEOTIDE SEQUENCE</scope>
</reference>
<evidence type="ECO:0000256" key="14">
    <source>
        <dbReference type="ARBA" id="ARBA00023075"/>
    </source>
</evidence>
<evidence type="ECO:0000256" key="11">
    <source>
        <dbReference type="ARBA" id="ARBA00022982"/>
    </source>
</evidence>
<proteinExistence type="inferred from homology"/>
<evidence type="ECO:0000256" key="3">
    <source>
        <dbReference type="ARBA" id="ARBA00007012"/>
    </source>
</evidence>
<evidence type="ECO:0000256" key="16">
    <source>
        <dbReference type="ARBA" id="ARBA00023136"/>
    </source>
</evidence>
<feature type="transmembrane region" description="Helical" evidence="18">
    <location>
        <begin position="221"/>
        <end position="241"/>
    </location>
</feature>
<keyword evidence="7 18" id="KW-0679">Respiratory chain</keyword>
<keyword evidence="13 18" id="KW-0520">NAD</keyword>
<feature type="transmembrane region" description="Helical" evidence="18">
    <location>
        <begin position="173"/>
        <end position="200"/>
    </location>
</feature>
<evidence type="ECO:0000256" key="6">
    <source>
        <dbReference type="ARBA" id="ARBA00022448"/>
    </source>
</evidence>
<dbReference type="InterPro" id="IPR003917">
    <property type="entry name" value="NADH_UbQ_OxRdtase_chain2"/>
</dbReference>
<dbReference type="InterPro" id="IPR050175">
    <property type="entry name" value="Complex_I_Subunit_2"/>
</dbReference>
<feature type="transmembrane region" description="Helical" evidence="18">
    <location>
        <begin position="128"/>
        <end position="153"/>
    </location>
</feature>
<feature type="transmembrane region" description="Helical" evidence="18">
    <location>
        <begin position="25"/>
        <end position="43"/>
    </location>
</feature>
<protein>
    <recommendedName>
        <fullName evidence="5 18">NADH-ubiquinone oxidoreductase chain 2</fullName>
        <ecNumber evidence="4 18">7.1.1.2</ecNumber>
    </recommendedName>
</protein>
<evidence type="ECO:0000256" key="12">
    <source>
        <dbReference type="ARBA" id="ARBA00022989"/>
    </source>
</evidence>
<evidence type="ECO:0000256" key="1">
    <source>
        <dbReference type="ARBA" id="ARBA00003257"/>
    </source>
</evidence>
<comment type="similarity">
    <text evidence="3 18">Belongs to the complex I subunit 2 family.</text>
</comment>
<keyword evidence="6" id="KW-0813">Transport</keyword>
<comment type="subcellular location">
    <subcellularLocation>
        <location evidence="2 18">Mitochondrion inner membrane</location>
        <topology evidence="2 18">Multi-pass membrane protein</topology>
    </subcellularLocation>
</comment>
<dbReference type="GO" id="GO:0008137">
    <property type="term" value="F:NADH dehydrogenase (ubiquinone) activity"/>
    <property type="evidence" value="ECO:0007669"/>
    <property type="project" value="UniProtKB-EC"/>
</dbReference>
<keyword evidence="14 18" id="KW-0830">Ubiquinone</keyword>
<evidence type="ECO:0000256" key="8">
    <source>
        <dbReference type="ARBA" id="ARBA00022692"/>
    </source>
</evidence>